<dbReference type="Gene3D" id="3.30.300.70">
    <property type="entry name" value="RimP-like superfamily, N-terminal"/>
    <property type="match status" value="1"/>
</dbReference>
<proteinExistence type="inferred from homology"/>
<dbReference type="InterPro" id="IPR028998">
    <property type="entry name" value="RimP_C"/>
</dbReference>
<gene>
    <name evidence="5" type="primary">rimP_2</name>
    <name evidence="5" type="ORF">SDC9_06190</name>
</gene>
<keyword evidence="1" id="KW-0963">Cytoplasm</keyword>
<protein>
    <submittedName>
        <fullName evidence="5">Ribosome maturation factor RimP</fullName>
    </submittedName>
</protein>
<dbReference type="GO" id="GO:0005829">
    <property type="term" value="C:cytosol"/>
    <property type="evidence" value="ECO:0007669"/>
    <property type="project" value="TreeGrafter"/>
</dbReference>
<dbReference type="SUPFAM" id="SSF75420">
    <property type="entry name" value="YhbC-like, N-terminal domain"/>
    <property type="match status" value="1"/>
</dbReference>
<dbReference type="SUPFAM" id="SSF74942">
    <property type="entry name" value="YhbC-like, C-terminal domain"/>
    <property type="match status" value="1"/>
</dbReference>
<dbReference type="PANTHER" id="PTHR33867">
    <property type="entry name" value="RIBOSOME MATURATION FACTOR RIMP"/>
    <property type="match status" value="1"/>
</dbReference>
<dbReference type="InterPro" id="IPR028989">
    <property type="entry name" value="RimP_N"/>
</dbReference>
<keyword evidence="2" id="KW-0690">Ribosome biogenesis</keyword>
<dbReference type="Gene3D" id="2.30.30.180">
    <property type="entry name" value="Ribosome maturation factor RimP, C-terminal domain"/>
    <property type="match status" value="1"/>
</dbReference>
<dbReference type="PANTHER" id="PTHR33867:SF1">
    <property type="entry name" value="RIBOSOME MATURATION FACTOR RIMP"/>
    <property type="match status" value="1"/>
</dbReference>
<dbReference type="InterPro" id="IPR003728">
    <property type="entry name" value="Ribosome_maturation_RimP"/>
</dbReference>
<evidence type="ECO:0000259" key="4">
    <source>
        <dbReference type="Pfam" id="PF17384"/>
    </source>
</evidence>
<dbReference type="CDD" id="cd01734">
    <property type="entry name" value="YlxS_C"/>
    <property type="match status" value="1"/>
</dbReference>
<dbReference type="Pfam" id="PF02576">
    <property type="entry name" value="RimP_N"/>
    <property type="match status" value="1"/>
</dbReference>
<feature type="domain" description="Ribosome maturation factor RimP N-terminal" evidence="3">
    <location>
        <begin position="15"/>
        <end position="84"/>
    </location>
</feature>
<dbReference type="GO" id="GO:0006412">
    <property type="term" value="P:translation"/>
    <property type="evidence" value="ECO:0007669"/>
    <property type="project" value="TreeGrafter"/>
</dbReference>
<evidence type="ECO:0000313" key="5">
    <source>
        <dbReference type="EMBL" id="MPL60629.1"/>
    </source>
</evidence>
<dbReference type="InterPro" id="IPR036847">
    <property type="entry name" value="RimP_C_sf"/>
</dbReference>
<reference evidence="5" key="1">
    <citation type="submission" date="2019-08" db="EMBL/GenBank/DDBJ databases">
        <authorList>
            <person name="Kucharzyk K."/>
            <person name="Murdoch R.W."/>
            <person name="Higgins S."/>
            <person name="Loffler F."/>
        </authorList>
    </citation>
    <scope>NUCLEOTIDE SEQUENCE</scope>
</reference>
<feature type="domain" description="Ribosome maturation factor RimP C-terminal" evidence="4">
    <location>
        <begin position="87"/>
        <end position="152"/>
    </location>
</feature>
<accession>A0A644T1G3</accession>
<dbReference type="HAMAP" id="MF_01077">
    <property type="entry name" value="RimP"/>
    <property type="match status" value="1"/>
</dbReference>
<dbReference type="InterPro" id="IPR035956">
    <property type="entry name" value="RimP_N_sf"/>
</dbReference>
<comment type="caution">
    <text evidence="5">The sequence shown here is derived from an EMBL/GenBank/DDBJ whole genome shotgun (WGS) entry which is preliminary data.</text>
</comment>
<evidence type="ECO:0000256" key="2">
    <source>
        <dbReference type="ARBA" id="ARBA00022517"/>
    </source>
</evidence>
<name>A0A644T1G3_9ZZZZ</name>
<organism evidence="5">
    <name type="scientific">bioreactor metagenome</name>
    <dbReference type="NCBI Taxonomy" id="1076179"/>
    <lineage>
        <taxon>unclassified sequences</taxon>
        <taxon>metagenomes</taxon>
        <taxon>ecological metagenomes</taxon>
    </lineage>
</organism>
<dbReference type="AlphaFoldDB" id="A0A644T1G3"/>
<sequence>MSKEKIENLVEQLVLDIIHGSDLEVVDVEFIKERDWYLRVYLDKDGGVELDDCQTVSEKLEKKLDEIDPIKESYYLEVSSPGLDRALRKERDFVRHIGDKVEISTFVPINGQKSLIGILRGLHNGDIELDVDGAIMKVSRDKASQIRLHIDF</sequence>
<evidence type="ECO:0000256" key="1">
    <source>
        <dbReference type="ARBA" id="ARBA00022490"/>
    </source>
</evidence>
<dbReference type="Pfam" id="PF17384">
    <property type="entry name" value="DUF150_C"/>
    <property type="match status" value="1"/>
</dbReference>
<evidence type="ECO:0000259" key="3">
    <source>
        <dbReference type="Pfam" id="PF02576"/>
    </source>
</evidence>
<dbReference type="FunFam" id="3.30.300.70:FF:000001">
    <property type="entry name" value="Ribosome maturation factor RimP"/>
    <property type="match status" value="1"/>
</dbReference>
<dbReference type="EMBL" id="VSSQ01000012">
    <property type="protein sequence ID" value="MPL60629.1"/>
    <property type="molecule type" value="Genomic_DNA"/>
</dbReference>
<dbReference type="GO" id="GO:0000028">
    <property type="term" value="P:ribosomal small subunit assembly"/>
    <property type="evidence" value="ECO:0007669"/>
    <property type="project" value="TreeGrafter"/>
</dbReference>